<dbReference type="InterPro" id="IPR015422">
    <property type="entry name" value="PyrdxlP-dep_Trfase_small"/>
</dbReference>
<evidence type="ECO:0000313" key="4">
    <source>
        <dbReference type="EMBL" id="AXK82573.1"/>
    </source>
</evidence>
<evidence type="ECO:0000256" key="2">
    <source>
        <dbReference type="ARBA" id="ARBA00022801"/>
    </source>
</evidence>
<keyword evidence="1" id="KW-0662">Pyridine nucleotide biosynthesis</keyword>
<keyword evidence="4" id="KW-0032">Aminotransferase</keyword>
<dbReference type="RefSeq" id="WP_115692952.1">
    <property type="nucleotide sequence ID" value="NZ_CP031417.1"/>
</dbReference>
<gene>
    <name evidence="4" type="ORF">DW352_19840</name>
</gene>
<evidence type="ECO:0000313" key="5">
    <source>
        <dbReference type="Proteomes" id="UP000254889"/>
    </source>
</evidence>
<evidence type="ECO:0000256" key="3">
    <source>
        <dbReference type="ARBA" id="ARBA00022898"/>
    </source>
</evidence>
<keyword evidence="2" id="KW-0378">Hydrolase</keyword>
<dbReference type="GO" id="GO:0005737">
    <property type="term" value="C:cytoplasm"/>
    <property type="evidence" value="ECO:0007669"/>
    <property type="project" value="InterPro"/>
</dbReference>
<dbReference type="KEGG" id="ptaw:DW352_19840"/>
<dbReference type="Pfam" id="PF22580">
    <property type="entry name" value="KYNU_C"/>
    <property type="match status" value="1"/>
</dbReference>
<dbReference type="GO" id="GO:0006569">
    <property type="term" value="P:L-tryptophan catabolic process"/>
    <property type="evidence" value="ECO:0007669"/>
    <property type="project" value="InterPro"/>
</dbReference>
<sequence length="392" mass="43183">MARDVPLDLTHAFNRFRSADPHRLHFAAHSHHFWPDATEAAQALAWADAARLADDKWEHVLGEVWPAVRAGLARHLNLPDPNTLVPAPNTFEFVNRLLSCGPLDRPMRVVTSDGEFHSFRRQTERLAEDGVIALTTVATEPFAGFRERLIAAVHAQAPDLVFVSQVFFNSGYALTDLEGLVDAVAAPGRLVVIDGYHGFMARPTDLASIADRAFYIAGGYKYAMAGEGACFMHCPPGFAPRPRNTGWYAGFGHLAAAHKGVPYAEDGWRFMGATFDPSGLYRMRAVLDWLAREGIDAALIHAHVEALQARFMAAMAEQPWGPFTATHLVVPLSQAARGNFLAFDHDEAGAWYERLHNAGIVTDVRGTRLRVGFGLYHNAGDVDRLIARLRTL</sequence>
<dbReference type="GO" id="GO:0030429">
    <property type="term" value="F:kynureninase activity"/>
    <property type="evidence" value="ECO:0007669"/>
    <property type="project" value="InterPro"/>
</dbReference>
<dbReference type="InterPro" id="IPR010111">
    <property type="entry name" value="Kynureninase"/>
</dbReference>
<dbReference type="OrthoDB" id="5501089at2"/>
<evidence type="ECO:0000256" key="1">
    <source>
        <dbReference type="ARBA" id="ARBA00022642"/>
    </source>
</evidence>
<name>A0A346A076_9HYPH</name>
<proteinExistence type="predicted"/>
<dbReference type="GO" id="GO:0008483">
    <property type="term" value="F:transaminase activity"/>
    <property type="evidence" value="ECO:0007669"/>
    <property type="project" value="UniProtKB-KW"/>
</dbReference>
<dbReference type="Gene3D" id="3.40.640.10">
    <property type="entry name" value="Type I PLP-dependent aspartate aminotransferase-like (Major domain)"/>
    <property type="match status" value="1"/>
</dbReference>
<dbReference type="AlphaFoldDB" id="A0A346A076"/>
<dbReference type="GO" id="GO:0009435">
    <property type="term" value="P:NAD+ biosynthetic process"/>
    <property type="evidence" value="ECO:0007669"/>
    <property type="project" value="InterPro"/>
</dbReference>
<keyword evidence="3" id="KW-0663">Pyridoxal phosphate</keyword>
<keyword evidence="4" id="KW-0808">Transferase</keyword>
<protein>
    <submittedName>
        <fullName evidence="4">Aminotransferase class V-fold PLP-dependent enzyme</fullName>
    </submittedName>
</protein>
<dbReference type="InterPro" id="IPR015424">
    <property type="entry name" value="PyrdxlP-dep_Trfase"/>
</dbReference>
<keyword evidence="5" id="KW-1185">Reference proteome</keyword>
<accession>A0A346A076</accession>
<dbReference type="GO" id="GO:0030170">
    <property type="term" value="F:pyridoxal phosphate binding"/>
    <property type="evidence" value="ECO:0007669"/>
    <property type="project" value="InterPro"/>
</dbReference>
<organism evidence="4 5">
    <name type="scientific">Pseudolabrys taiwanensis</name>
    <dbReference type="NCBI Taxonomy" id="331696"/>
    <lineage>
        <taxon>Bacteria</taxon>
        <taxon>Pseudomonadati</taxon>
        <taxon>Pseudomonadota</taxon>
        <taxon>Alphaproteobacteria</taxon>
        <taxon>Hyphomicrobiales</taxon>
        <taxon>Xanthobacteraceae</taxon>
        <taxon>Pseudolabrys</taxon>
    </lineage>
</organism>
<reference evidence="4 5" key="1">
    <citation type="submission" date="2018-07" db="EMBL/GenBank/DDBJ databases">
        <authorList>
            <person name="Quirk P.G."/>
            <person name="Krulwich T.A."/>
        </authorList>
    </citation>
    <scope>NUCLEOTIDE SEQUENCE [LARGE SCALE GENOMIC DNA]</scope>
    <source>
        <strain evidence="4 5">CC-BB4</strain>
    </source>
</reference>
<dbReference type="Proteomes" id="UP000254889">
    <property type="component" value="Chromosome"/>
</dbReference>
<dbReference type="SUPFAM" id="SSF53383">
    <property type="entry name" value="PLP-dependent transferases"/>
    <property type="match status" value="1"/>
</dbReference>
<dbReference type="EMBL" id="CP031417">
    <property type="protein sequence ID" value="AXK82573.1"/>
    <property type="molecule type" value="Genomic_DNA"/>
</dbReference>
<dbReference type="InterPro" id="IPR015421">
    <property type="entry name" value="PyrdxlP-dep_Trfase_major"/>
</dbReference>
<dbReference type="Gene3D" id="3.90.1150.10">
    <property type="entry name" value="Aspartate Aminotransferase, domain 1"/>
    <property type="match status" value="1"/>
</dbReference>